<gene>
    <name evidence="7 11" type="primary">rplV</name>
</gene>
<dbReference type="PROSITE" id="PS00464">
    <property type="entry name" value="RIBOSOMAL_L22"/>
    <property type="match status" value="1"/>
</dbReference>
<evidence type="ECO:0000256" key="4">
    <source>
        <dbReference type="ARBA" id="ARBA00022980"/>
    </source>
</evidence>
<evidence type="ECO:0000256" key="7">
    <source>
        <dbReference type="HAMAP-Rule" id="MF_01331"/>
    </source>
</evidence>
<dbReference type="GO" id="GO:0006412">
    <property type="term" value="P:translation"/>
    <property type="evidence" value="ECO:0007669"/>
    <property type="project" value="UniProtKB-UniRule"/>
</dbReference>
<keyword evidence="4 7" id="KW-0689">Ribosomal protein</keyword>
<dbReference type="InterPro" id="IPR018260">
    <property type="entry name" value="Ribosomal_uL22_CS"/>
</dbReference>
<dbReference type="EMBL" id="KT006934">
    <property type="protein sequence ID" value="AKQ00717.1"/>
    <property type="molecule type" value="Genomic_DNA"/>
</dbReference>
<evidence type="ECO:0000256" key="3">
    <source>
        <dbReference type="ARBA" id="ARBA00022884"/>
    </source>
</evidence>
<evidence type="ECO:0000256" key="8">
    <source>
        <dbReference type="RuleBase" id="RU004005"/>
    </source>
</evidence>
<dbReference type="GO" id="GO:0022625">
    <property type="term" value="C:cytosolic large ribosomal subunit"/>
    <property type="evidence" value="ECO:0007669"/>
    <property type="project" value="TreeGrafter"/>
</dbReference>
<comment type="function">
    <text evidence="7">The globular domain of the protein is located near the polypeptide exit tunnel on the outside of the subunit, while an extended beta-hairpin is found that lines the wall of the exit tunnel in the center of the 70S ribosome.</text>
</comment>
<keyword evidence="2 7" id="KW-0699">rRNA-binding</keyword>
<dbReference type="PANTHER" id="PTHR13501:SF8">
    <property type="entry name" value="LARGE RIBOSOMAL SUBUNIT PROTEIN UL22M"/>
    <property type="match status" value="1"/>
</dbReference>
<comment type="function">
    <text evidence="7 10">This protein binds specifically to 23S rRNA; its binding is stimulated by other ribosomal proteins, e.g., L4, L17, and L20. It is important during the early stages of 50S assembly. It makes multiple contacts with different domains of the 23S rRNA in the assembled 50S subunit and ribosome.</text>
</comment>
<protein>
    <recommendedName>
        <fullName evidence="6 7">Large ribosomal subunit protein uL22</fullName>
    </recommendedName>
</protein>
<dbReference type="InterPro" id="IPR001063">
    <property type="entry name" value="Ribosomal_uL22"/>
</dbReference>
<comment type="similarity">
    <text evidence="1 7 8">Belongs to the universal ribosomal protein uL22 family.</text>
</comment>
<evidence type="ECO:0000256" key="2">
    <source>
        <dbReference type="ARBA" id="ARBA00022730"/>
    </source>
</evidence>
<sequence length="111" mass="12430">MEAIAVAKYIRVSPQKARLVIDLIRGKNVSDALGVLNLNTKAISRDISKVLKSALSNAENTKKMDVDRLYVKRAYVDQGPSSKRMQARAMGRGYTIIKRTSHITIVLDERE</sequence>
<comment type="subunit">
    <text evidence="7 9">Part of the 50S ribosomal subunit.</text>
</comment>
<evidence type="ECO:0000256" key="6">
    <source>
        <dbReference type="ARBA" id="ARBA00035207"/>
    </source>
</evidence>
<dbReference type="InterPro" id="IPR005727">
    <property type="entry name" value="Ribosomal_uL22_bac/chlpt-type"/>
</dbReference>
<evidence type="ECO:0000256" key="10">
    <source>
        <dbReference type="RuleBase" id="RU004008"/>
    </source>
</evidence>
<reference evidence="11" key="1">
    <citation type="journal article" date="2015" name="ISME J.">
        <title>Aquifer environment selects for microbial species cohorts in sediment and groundwater.</title>
        <authorList>
            <person name="Hug L.A."/>
            <person name="Thomas B.C."/>
            <person name="Brown C.T."/>
            <person name="Frischkorn K.R."/>
            <person name="Williams K.H."/>
            <person name="Tringe S.G."/>
            <person name="Banfield J.F."/>
        </authorList>
    </citation>
    <scope>NUCLEOTIDE SEQUENCE</scope>
</reference>
<dbReference type="AlphaFoldDB" id="A0A0H4T2U6"/>
<dbReference type="SUPFAM" id="SSF54843">
    <property type="entry name" value="Ribosomal protein L22"/>
    <property type="match status" value="1"/>
</dbReference>
<evidence type="ECO:0000256" key="1">
    <source>
        <dbReference type="ARBA" id="ARBA00009451"/>
    </source>
</evidence>
<organism evidence="11">
    <name type="scientific">uncultured delta proteobacterium Rifle_16ft_4_minimus_10129</name>
    <dbReference type="NCBI Taxonomy" id="1665172"/>
    <lineage>
        <taxon>Bacteria</taxon>
        <taxon>Deltaproteobacteria</taxon>
        <taxon>environmental samples</taxon>
    </lineage>
</organism>
<dbReference type="NCBIfam" id="TIGR01044">
    <property type="entry name" value="rplV_bact"/>
    <property type="match status" value="1"/>
</dbReference>
<proteinExistence type="inferred from homology"/>
<evidence type="ECO:0000256" key="5">
    <source>
        <dbReference type="ARBA" id="ARBA00023274"/>
    </source>
</evidence>
<dbReference type="CDD" id="cd00336">
    <property type="entry name" value="Ribosomal_L22"/>
    <property type="match status" value="1"/>
</dbReference>
<dbReference type="HAMAP" id="MF_01331_B">
    <property type="entry name" value="Ribosomal_uL22_B"/>
    <property type="match status" value="1"/>
</dbReference>
<dbReference type="Gene3D" id="3.90.470.10">
    <property type="entry name" value="Ribosomal protein L22/L17"/>
    <property type="match status" value="1"/>
</dbReference>
<dbReference type="InterPro" id="IPR047867">
    <property type="entry name" value="Ribosomal_uL22_bac/org-type"/>
</dbReference>
<evidence type="ECO:0000313" key="11">
    <source>
        <dbReference type="EMBL" id="AKQ00717.1"/>
    </source>
</evidence>
<keyword evidence="3 7" id="KW-0694">RNA-binding</keyword>
<dbReference type="InterPro" id="IPR036394">
    <property type="entry name" value="Ribosomal_uL22_sf"/>
</dbReference>
<dbReference type="PANTHER" id="PTHR13501">
    <property type="entry name" value="CHLOROPLAST 50S RIBOSOMAL PROTEIN L22-RELATED"/>
    <property type="match status" value="1"/>
</dbReference>
<name>A0A0H4T2U6_9DELT</name>
<dbReference type="GO" id="GO:0003735">
    <property type="term" value="F:structural constituent of ribosome"/>
    <property type="evidence" value="ECO:0007669"/>
    <property type="project" value="InterPro"/>
</dbReference>
<accession>A0A0H4T2U6</accession>
<dbReference type="GO" id="GO:0019843">
    <property type="term" value="F:rRNA binding"/>
    <property type="evidence" value="ECO:0007669"/>
    <property type="project" value="UniProtKB-UniRule"/>
</dbReference>
<dbReference type="Pfam" id="PF00237">
    <property type="entry name" value="Ribosomal_L22"/>
    <property type="match status" value="1"/>
</dbReference>
<evidence type="ECO:0000256" key="9">
    <source>
        <dbReference type="RuleBase" id="RU004006"/>
    </source>
</evidence>
<keyword evidence="5 7" id="KW-0687">Ribonucleoprotein</keyword>